<keyword evidence="1" id="KW-0732">Signal</keyword>
<dbReference type="InterPro" id="IPR005198">
    <property type="entry name" value="Glyco_hydro_76"/>
</dbReference>
<dbReference type="SUPFAM" id="SSF48208">
    <property type="entry name" value="Six-hairpin glycosidases"/>
    <property type="match status" value="1"/>
</dbReference>
<evidence type="ECO:0000313" key="4">
    <source>
        <dbReference type="Proteomes" id="UP000190188"/>
    </source>
</evidence>
<proteinExistence type="predicted"/>
<dbReference type="InterPro" id="IPR053169">
    <property type="entry name" value="MUG_Protein"/>
</dbReference>
<dbReference type="STRING" id="1324314.BVG16_22760"/>
<feature type="signal peptide" evidence="1">
    <location>
        <begin position="1"/>
        <end position="26"/>
    </location>
</feature>
<dbReference type="PANTHER" id="PTHR47791">
    <property type="entry name" value="MEIOTICALLY UP-REGULATED GENE 191 PROTEIN"/>
    <property type="match status" value="1"/>
</dbReference>
<comment type="caution">
    <text evidence="3">The sequence shown here is derived from an EMBL/GenBank/DDBJ whole genome shotgun (WGS) entry which is preliminary data.</text>
</comment>
<dbReference type="Pfam" id="PF03663">
    <property type="entry name" value="Glyco_hydro_76"/>
    <property type="match status" value="1"/>
</dbReference>
<feature type="chain" id="PRO_5013046451" description="F5/8 type C domain-containing protein" evidence="1">
    <location>
        <begin position="27"/>
        <end position="639"/>
    </location>
</feature>
<evidence type="ECO:0000256" key="1">
    <source>
        <dbReference type="SAM" id="SignalP"/>
    </source>
</evidence>
<feature type="domain" description="F5/8 type C" evidence="2">
    <location>
        <begin position="352"/>
        <end position="496"/>
    </location>
</feature>
<dbReference type="Proteomes" id="UP000190188">
    <property type="component" value="Unassembled WGS sequence"/>
</dbReference>
<dbReference type="OrthoDB" id="6387072at2"/>
<dbReference type="Pfam" id="PF00754">
    <property type="entry name" value="F5_F8_type_C"/>
    <property type="match status" value="2"/>
</dbReference>
<evidence type="ECO:0000313" key="3">
    <source>
        <dbReference type="EMBL" id="OPA74591.1"/>
    </source>
</evidence>
<feature type="domain" description="F5/8 type C" evidence="2">
    <location>
        <begin position="499"/>
        <end position="638"/>
    </location>
</feature>
<name>A0A1T2X3W6_9BACL</name>
<dbReference type="GO" id="GO:0005975">
    <property type="term" value="P:carbohydrate metabolic process"/>
    <property type="evidence" value="ECO:0007669"/>
    <property type="project" value="InterPro"/>
</dbReference>
<dbReference type="SUPFAM" id="SSF49785">
    <property type="entry name" value="Galactose-binding domain-like"/>
    <property type="match status" value="2"/>
</dbReference>
<evidence type="ECO:0000259" key="2">
    <source>
        <dbReference type="PROSITE" id="PS50022"/>
    </source>
</evidence>
<dbReference type="InterPro" id="IPR008928">
    <property type="entry name" value="6-hairpin_glycosidase_sf"/>
</dbReference>
<dbReference type="EMBL" id="MSZX01000010">
    <property type="protein sequence ID" value="OPA74591.1"/>
    <property type="molecule type" value="Genomic_DNA"/>
</dbReference>
<dbReference type="InterPro" id="IPR008979">
    <property type="entry name" value="Galactose-bd-like_sf"/>
</dbReference>
<gene>
    <name evidence="3" type="ORF">BVG16_22760</name>
</gene>
<dbReference type="PANTHER" id="PTHR47791:SF1">
    <property type="entry name" value="ENDO MANNANASE, GH76 FAMILY (EUROFUNG)"/>
    <property type="match status" value="1"/>
</dbReference>
<dbReference type="PROSITE" id="PS50022">
    <property type="entry name" value="FA58C_3"/>
    <property type="match status" value="2"/>
</dbReference>
<dbReference type="Gene3D" id="2.60.120.260">
    <property type="entry name" value="Galactose-binding domain-like"/>
    <property type="match status" value="2"/>
</dbReference>
<dbReference type="Gene3D" id="1.50.10.20">
    <property type="match status" value="1"/>
</dbReference>
<accession>A0A1T2X3W6</accession>
<organism evidence="3 4">
    <name type="scientific">Paenibacillus selenitireducens</name>
    <dbReference type="NCBI Taxonomy" id="1324314"/>
    <lineage>
        <taxon>Bacteria</taxon>
        <taxon>Bacillati</taxon>
        <taxon>Bacillota</taxon>
        <taxon>Bacilli</taxon>
        <taxon>Bacillales</taxon>
        <taxon>Paenibacillaceae</taxon>
        <taxon>Paenibacillus</taxon>
    </lineage>
</organism>
<protein>
    <recommendedName>
        <fullName evidence="2">F5/8 type C domain-containing protein</fullName>
    </recommendedName>
</protein>
<dbReference type="InterPro" id="IPR000421">
    <property type="entry name" value="FA58C"/>
</dbReference>
<sequence length="639" mass="69759">MSLFKKRIAATIVAFTLLMPFGMAHAASNEYSTIGSAIASGLQGWYNENTGLWDSTGWWNSANALEAIIDYSSQSESTEFLHVISNTYEKHKAGNFLNHYYDDEGWWALAWIKAYDLTQEQRYLDMAKTIFEDMKGAWDSTCNGGVWWNKDRSYKNAITNELFLTIAARLHQRTPEDTGEGSFLDWAEKEWAWFQSSGMMNSDNLVNDGLNNACKNNGGTTWTYNQGVVIGGLIELYKIKGDEQYINTAKSIADAAIATLVNADGILKEPCEENGCGADGTSFKGIFMRNLNYLYDTTHDITYRKFTEKNVDSLWANKNSMNQVGAKWYAPADAISASTQHSALDAVNGLVKKVPKGSSALPNVASSGSVSSSEPCDAAHGPDMAVDGKVKKESKFCSQAANKWLQVDLGSQYKIAKFTIHHAGSAGEDPAINTKSYNIQISQDGTQWIKAAEIAGNTENVTNHDILLTSARYVLLNITDTDSNPAIIYEFEIYGEQSSDGPNLALNKAGTGSKACAASEGPDKAFDGEITRNSKFCSSGVTNPWLQVDLGSIVAVSKVVIKHAGFGGENPNWNTKDFNILVSEDGTTWTTAAQVTGNTGSETTHQISPVSAQYVKLDITNAGKDNVARIYELEVYGKQ</sequence>
<dbReference type="AlphaFoldDB" id="A0A1T2X3W6"/>
<dbReference type="RefSeq" id="WP_078501504.1">
    <property type="nucleotide sequence ID" value="NZ_MSZX01000010.1"/>
</dbReference>
<keyword evidence="4" id="KW-1185">Reference proteome</keyword>
<reference evidence="3 4" key="1">
    <citation type="submission" date="2017-01" db="EMBL/GenBank/DDBJ databases">
        <title>Genome analysis of Paenibacillus selenitrireducens ES3-24.</title>
        <authorList>
            <person name="Xu D."/>
            <person name="Yao R."/>
            <person name="Zheng S."/>
        </authorList>
    </citation>
    <scope>NUCLEOTIDE SEQUENCE [LARGE SCALE GENOMIC DNA]</scope>
    <source>
        <strain evidence="3 4">ES3-24</strain>
    </source>
</reference>